<dbReference type="SMART" id="SM00491">
    <property type="entry name" value="HELICc2"/>
    <property type="match status" value="1"/>
</dbReference>
<keyword evidence="2 8" id="KW-0540">Nuclease</keyword>
<dbReference type="RefSeq" id="WP_390267281.1">
    <property type="nucleotide sequence ID" value="NZ_JBHRSA010000004.1"/>
</dbReference>
<dbReference type="Pfam" id="PF00270">
    <property type="entry name" value="DEAD"/>
    <property type="match status" value="1"/>
</dbReference>
<protein>
    <recommendedName>
        <fullName evidence="8 9">3'-5' exonuclease DinG</fullName>
        <ecNumber evidence="8 9">3.1.-.-</ecNumber>
    </recommendedName>
</protein>
<evidence type="ECO:0000259" key="11">
    <source>
        <dbReference type="PROSITE" id="PS51193"/>
    </source>
</evidence>
<dbReference type="InterPro" id="IPR013520">
    <property type="entry name" value="Ribonucl_H"/>
</dbReference>
<gene>
    <name evidence="8 9 12" type="primary">dinG</name>
    <name evidence="12" type="ORF">ACFOGI_01400</name>
</gene>
<dbReference type="InterPro" id="IPR014001">
    <property type="entry name" value="Helicase_ATP-bd"/>
</dbReference>
<dbReference type="PANTHER" id="PTHR11472:SF34">
    <property type="entry name" value="REGULATOR OF TELOMERE ELONGATION HELICASE 1"/>
    <property type="match status" value="1"/>
</dbReference>
<dbReference type="CDD" id="cd06127">
    <property type="entry name" value="DEDDh"/>
    <property type="match status" value="1"/>
</dbReference>
<dbReference type="Gene3D" id="3.40.50.300">
    <property type="entry name" value="P-loop containing nucleotide triphosphate hydrolases"/>
    <property type="match status" value="2"/>
</dbReference>
<dbReference type="PROSITE" id="PS51193">
    <property type="entry name" value="HELICASE_ATP_BIND_2"/>
    <property type="match status" value="1"/>
</dbReference>
<comment type="function">
    <text evidence="8 9">3'-5' exonuclease.</text>
</comment>
<comment type="cofactor">
    <cofactor evidence="1">
        <name>[4Fe-4S] cluster</name>
        <dbReference type="ChEBI" id="CHEBI:49883"/>
    </cofactor>
</comment>
<proteinExistence type="inferred from homology"/>
<accession>A0ABV7CR72</accession>
<dbReference type="PANTHER" id="PTHR11472">
    <property type="entry name" value="DNA REPAIR DEAD HELICASE RAD3/XP-D SUBFAMILY MEMBER"/>
    <property type="match status" value="1"/>
</dbReference>
<evidence type="ECO:0000313" key="12">
    <source>
        <dbReference type="EMBL" id="MFC3038906.1"/>
    </source>
</evidence>
<dbReference type="EMBL" id="JBHRSA010000004">
    <property type="protein sequence ID" value="MFC3038906.1"/>
    <property type="molecule type" value="Genomic_DNA"/>
</dbReference>
<comment type="caution">
    <text evidence="12">The sequence shown here is derived from an EMBL/GenBank/DDBJ whole genome shotgun (WGS) entry which is preliminary data.</text>
</comment>
<dbReference type="InterPro" id="IPR027417">
    <property type="entry name" value="P-loop_NTPase"/>
</dbReference>
<evidence type="ECO:0000256" key="9">
    <source>
        <dbReference type="RuleBase" id="RU364106"/>
    </source>
</evidence>
<feature type="domain" description="Helicase ATP-binding" evidence="10">
    <location>
        <begin position="271"/>
        <end position="469"/>
    </location>
</feature>
<dbReference type="SUPFAM" id="SSF52540">
    <property type="entry name" value="P-loop containing nucleoside triphosphate hydrolases"/>
    <property type="match status" value="1"/>
</dbReference>
<evidence type="ECO:0000256" key="6">
    <source>
        <dbReference type="ARBA" id="ARBA00022840"/>
    </source>
</evidence>
<evidence type="ECO:0000256" key="3">
    <source>
        <dbReference type="ARBA" id="ARBA00022741"/>
    </source>
</evidence>
<dbReference type="HAMAP" id="MF_02206">
    <property type="entry name" value="DinG_exonucl"/>
    <property type="match status" value="1"/>
</dbReference>
<dbReference type="Proteomes" id="UP001595279">
    <property type="component" value="Unassembled WGS sequence"/>
</dbReference>
<evidence type="ECO:0000256" key="2">
    <source>
        <dbReference type="ARBA" id="ARBA00022722"/>
    </source>
</evidence>
<dbReference type="SMART" id="SM00479">
    <property type="entry name" value="EXOIII"/>
    <property type="match status" value="1"/>
</dbReference>
<evidence type="ECO:0000256" key="7">
    <source>
        <dbReference type="ARBA" id="ARBA00048954"/>
    </source>
</evidence>
<dbReference type="SUPFAM" id="SSF53098">
    <property type="entry name" value="Ribonuclease H-like"/>
    <property type="match status" value="1"/>
</dbReference>
<dbReference type="GO" id="GO:0016787">
    <property type="term" value="F:hydrolase activity"/>
    <property type="evidence" value="ECO:0007669"/>
    <property type="project" value="UniProtKB-KW"/>
</dbReference>
<keyword evidence="13" id="KW-1185">Reference proteome</keyword>
<dbReference type="Gene3D" id="3.30.420.10">
    <property type="entry name" value="Ribonuclease H-like superfamily/Ribonuclease H"/>
    <property type="match status" value="1"/>
</dbReference>
<evidence type="ECO:0000256" key="1">
    <source>
        <dbReference type="ARBA" id="ARBA00001966"/>
    </source>
</evidence>
<dbReference type="Pfam" id="PF00929">
    <property type="entry name" value="RNase_T"/>
    <property type="match status" value="1"/>
</dbReference>
<dbReference type="InterPro" id="IPR045028">
    <property type="entry name" value="DinG/Rad3-like"/>
</dbReference>
<dbReference type="EC" id="3.1.-.-" evidence="8 9"/>
<keyword evidence="6 8" id="KW-0067">ATP-binding</keyword>
<comment type="catalytic activity">
    <reaction evidence="7">
        <text>ATP + H2O = ADP + phosphate + H(+)</text>
        <dbReference type="Rhea" id="RHEA:13065"/>
        <dbReference type="ChEBI" id="CHEBI:15377"/>
        <dbReference type="ChEBI" id="CHEBI:15378"/>
        <dbReference type="ChEBI" id="CHEBI:30616"/>
        <dbReference type="ChEBI" id="CHEBI:43474"/>
        <dbReference type="ChEBI" id="CHEBI:456216"/>
        <dbReference type="EC" id="5.6.2.3"/>
    </reaction>
</comment>
<organism evidence="12 13">
    <name type="scientific">Virgibacillus xinjiangensis</name>
    <dbReference type="NCBI Taxonomy" id="393090"/>
    <lineage>
        <taxon>Bacteria</taxon>
        <taxon>Bacillati</taxon>
        <taxon>Bacillota</taxon>
        <taxon>Bacilli</taxon>
        <taxon>Bacillales</taxon>
        <taxon>Bacillaceae</taxon>
        <taxon>Virgibacillus</taxon>
    </lineage>
</organism>
<feature type="binding site" evidence="8">
    <location>
        <begin position="284"/>
        <end position="291"/>
    </location>
    <ligand>
        <name>ATP</name>
        <dbReference type="ChEBI" id="CHEBI:30616"/>
    </ligand>
</feature>
<evidence type="ECO:0000256" key="8">
    <source>
        <dbReference type="HAMAP-Rule" id="MF_02206"/>
    </source>
</evidence>
<feature type="short sequence motif" description="DEAH box" evidence="8">
    <location>
        <begin position="464"/>
        <end position="467"/>
    </location>
</feature>
<dbReference type="SMART" id="SM00487">
    <property type="entry name" value="DEXDc"/>
    <property type="match status" value="1"/>
</dbReference>
<dbReference type="NCBIfam" id="NF005981">
    <property type="entry name" value="PRK08074.1"/>
    <property type="match status" value="1"/>
</dbReference>
<dbReference type="InterPro" id="IPR006310">
    <property type="entry name" value="DinG"/>
</dbReference>
<dbReference type="PROSITE" id="PS51192">
    <property type="entry name" value="HELICASE_ATP_BIND_1"/>
    <property type="match status" value="1"/>
</dbReference>
<dbReference type="InterPro" id="IPR036397">
    <property type="entry name" value="RNaseH_sf"/>
</dbReference>
<dbReference type="InterPro" id="IPR014013">
    <property type="entry name" value="Helic_SF1/SF2_ATP-bd_DinG/Rad3"/>
</dbReference>
<keyword evidence="12" id="KW-0347">Helicase</keyword>
<comment type="similarity">
    <text evidence="8 9">Belongs to the helicase family. DinG subfamily. Type 2 sub-subfamily.</text>
</comment>
<sequence length="934" mass="107231">MDRYVVIDLETTGHSPQKGDKIIEVGIAVIEGDEITDHFATLLNPNQSIPPFISGLTGINDEDVLDAPSFEERAEDIAAMFEDAYLIAHNVPFDLGFLNAELVRVGRQPLKNPVVDTVELARILYPLAPGYKLGQLAEYLELSHDDPHRALSDAHVTAEIFIRLKEKLSLLPYETITQLQKLEKLFKSDLSMFLLELEEDLSFAIKERADIDTYGGLAFRKFEMEKKPLQEITLSYGDYLDSIYEAEGTMEAKMAKYEKRDGQRKMSETIYDAFQMSHHALIEAETGTGKSLAYLIPAIYEAVQSNKRVIISTHTTQLQTQLLDEEIPMIRELVPVPFQAALLKGKGHYISLEKFEQELSDPDQNNYDTALTKAKLLVWLTETETGDIDEIQLPSSGYFFFKKISTEAEGRVDPQSPWFKYSYYQHARRKAQQADIIITNHSLLCTDIFNDYQFLPTYDKLIIDEAHHLEETASRHYGLKLDYVSMQYAFNQLGASNDSGALNKIVSGYSYELDDLPLENWNHILSQCKYEMDDLFRTLFQYVVDQKRKDKSLSDTGRIQYRFDQGDQEPERWETIKEMANRLIFYLRDLIHILSMIEAYFHSKGLLEKQDEDEISKQVQLLQSFIDRIEHLFIHAEQVDTSVKWMEVEAYGAKNAVYLYSEPMDMSKLLADDFFEKKQSVILTSATLTMRNSFTFIRDRLGVPEERLISEKITSPFSYADQVQLLIPDDFPDIKYGNVDEFVYATCEAILSLAEITDGRMLVLFTSYEMLRKAHAVLKENMDNQDYVIIAQGISSGSRSRLKKNFQTYNQAILLGTSSFWEGVDIPGEDLSCLMIVRLPFQPPDHPVYQAKADYLQQSGKNAFFDLALPNAVIRFKQGFGRLIRSTSDRGIVFVCDARIKKSRYGRFFTQSIPEVPITYDSTGRLLEKAEEWF</sequence>
<reference evidence="13" key="1">
    <citation type="journal article" date="2019" name="Int. J. Syst. Evol. Microbiol.">
        <title>The Global Catalogue of Microorganisms (GCM) 10K type strain sequencing project: providing services to taxonomists for standard genome sequencing and annotation.</title>
        <authorList>
            <consortium name="The Broad Institute Genomics Platform"/>
            <consortium name="The Broad Institute Genome Sequencing Center for Infectious Disease"/>
            <person name="Wu L."/>
            <person name="Ma J."/>
        </authorList>
    </citation>
    <scope>NUCLEOTIDE SEQUENCE [LARGE SCALE GENOMIC DNA]</scope>
    <source>
        <strain evidence="13">KCTC 13128</strain>
    </source>
</reference>
<dbReference type="GO" id="GO:0003678">
    <property type="term" value="F:DNA helicase activity"/>
    <property type="evidence" value="ECO:0007669"/>
    <property type="project" value="UniProtKB-EC"/>
</dbReference>
<keyword evidence="4 8" id="KW-0378">Hydrolase</keyword>
<evidence type="ECO:0000313" key="13">
    <source>
        <dbReference type="Proteomes" id="UP001595279"/>
    </source>
</evidence>
<evidence type="ECO:0000256" key="4">
    <source>
        <dbReference type="ARBA" id="ARBA00022801"/>
    </source>
</evidence>
<dbReference type="InterPro" id="IPR006555">
    <property type="entry name" value="ATP-dep_Helicase_C"/>
</dbReference>
<dbReference type="InterPro" id="IPR011545">
    <property type="entry name" value="DEAD/DEAH_box_helicase_dom"/>
</dbReference>
<dbReference type="Pfam" id="PF13307">
    <property type="entry name" value="Helicase_C_2"/>
    <property type="match status" value="1"/>
</dbReference>
<feature type="domain" description="Helicase ATP-binding" evidence="11">
    <location>
        <begin position="249"/>
        <end position="528"/>
    </location>
</feature>
<keyword evidence="5 8" id="KW-0269">Exonuclease</keyword>
<dbReference type="InterPro" id="IPR012337">
    <property type="entry name" value="RNaseH-like_sf"/>
</dbReference>
<dbReference type="InterPro" id="IPR006054">
    <property type="entry name" value="DnaQ"/>
</dbReference>
<name>A0ABV7CR72_9BACI</name>
<dbReference type="NCBIfam" id="TIGR00573">
    <property type="entry name" value="dnaq"/>
    <property type="match status" value="1"/>
</dbReference>
<evidence type="ECO:0000259" key="10">
    <source>
        <dbReference type="PROSITE" id="PS51192"/>
    </source>
</evidence>
<keyword evidence="3 8" id="KW-0547">Nucleotide-binding</keyword>
<evidence type="ECO:0000256" key="5">
    <source>
        <dbReference type="ARBA" id="ARBA00022839"/>
    </source>
</evidence>
<dbReference type="NCBIfam" id="TIGR01407">
    <property type="entry name" value="dinG_rel"/>
    <property type="match status" value="1"/>
</dbReference>